<sequence>MAERGSDLDLKKEQARQKRAEEAKQLQRKMNDELSFTSEQEDLFGGVRRVETRDATSMRAEKALGKYNYELMKLSNKICLYGVDQQPMTPLPDQKPENPLISGGRGGEGVRKDLFKEKKHLRYQEYLKQKQQQESNQIVEHPPEISQRSLSAKSHKEGSSNLPESNSEKSRSGDKVSSSHQRRSSKDRAGHSASLTQSSLSKSQNRTDQHNVSKPQVPKVPFSSPSPVKKNQSTVVHTHTPKKEEVVKTKSSHDETTTSVTSKILKDLPPPRNGMINGAAKHFKPKPPVNLPKLDIKEAQNLAESTDVESILKEMTRSVGAPLTAIHTPRKEEAKFPFPATPSVSIY</sequence>
<evidence type="ECO:0000313" key="3">
    <source>
        <dbReference type="Proteomes" id="UP001186944"/>
    </source>
</evidence>
<feature type="region of interest" description="Disordered" evidence="1">
    <location>
        <begin position="1"/>
        <end position="34"/>
    </location>
</feature>
<evidence type="ECO:0000313" key="2">
    <source>
        <dbReference type="EMBL" id="KAK3100007.1"/>
    </source>
</evidence>
<feature type="compositionally biased region" description="Basic and acidic residues" evidence="1">
    <location>
        <begin position="108"/>
        <end position="128"/>
    </location>
</feature>
<dbReference type="GO" id="GO:0010468">
    <property type="term" value="P:regulation of gene expression"/>
    <property type="evidence" value="ECO:0007669"/>
    <property type="project" value="InterPro"/>
</dbReference>
<dbReference type="PANTHER" id="PTHR10528:SF17">
    <property type="entry name" value="AF4_FMR2 FAMILY MEMBER LILLI"/>
    <property type="match status" value="1"/>
</dbReference>
<feature type="compositionally biased region" description="Low complexity" evidence="1">
    <location>
        <begin position="212"/>
        <end position="230"/>
    </location>
</feature>
<evidence type="ECO:0000256" key="1">
    <source>
        <dbReference type="SAM" id="MobiDB-lite"/>
    </source>
</evidence>
<proteinExistence type="predicted"/>
<accession>A0AA88Y8T0</accession>
<dbReference type="AlphaFoldDB" id="A0AA88Y8T0"/>
<organism evidence="2 3">
    <name type="scientific">Pinctada imbricata</name>
    <name type="common">Atlantic pearl-oyster</name>
    <name type="synonym">Pinctada martensii</name>
    <dbReference type="NCBI Taxonomy" id="66713"/>
    <lineage>
        <taxon>Eukaryota</taxon>
        <taxon>Metazoa</taxon>
        <taxon>Spiralia</taxon>
        <taxon>Lophotrochozoa</taxon>
        <taxon>Mollusca</taxon>
        <taxon>Bivalvia</taxon>
        <taxon>Autobranchia</taxon>
        <taxon>Pteriomorphia</taxon>
        <taxon>Pterioida</taxon>
        <taxon>Pterioidea</taxon>
        <taxon>Pteriidae</taxon>
        <taxon>Pinctada</taxon>
    </lineage>
</organism>
<dbReference type="Pfam" id="PF05110">
    <property type="entry name" value="AF-4"/>
    <property type="match status" value="1"/>
</dbReference>
<dbReference type="GO" id="GO:0032783">
    <property type="term" value="C:super elongation complex"/>
    <property type="evidence" value="ECO:0007669"/>
    <property type="project" value="TreeGrafter"/>
</dbReference>
<reference evidence="2" key="1">
    <citation type="submission" date="2019-08" db="EMBL/GenBank/DDBJ databases">
        <title>The improved chromosome-level genome for the pearl oyster Pinctada fucata martensii using PacBio sequencing and Hi-C.</title>
        <authorList>
            <person name="Zheng Z."/>
        </authorList>
    </citation>
    <scope>NUCLEOTIDE SEQUENCE</scope>
    <source>
        <strain evidence="2">ZZ-2019</strain>
        <tissue evidence="2">Adductor muscle</tissue>
    </source>
</reference>
<gene>
    <name evidence="2" type="ORF">FSP39_013418</name>
</gene>
<feature type="region of interest" description="Disordered" evidence="1">
    <location>
        <begin position="85"/>
        <end position="259"/>
    </location>
</feature>
<comment type="caution">
    <text evidence="2">The sequence shown here is derived from an EMBL/GenBank/DDBJ whole genome shotgun (WGS) entry which is preliminary data.</text>
</comment>
<dbReference type="EMBL" id="VSWD01000006">
    <property type="protein sequence ID" value="KAK3100007.1"/>
    <property type="molecule type" value="Genomic_DNA"/>
</dbReference>
<dbReference type="InterPro" id="IPR007797">
    <property type="entry name" value="AF4/FMR2"/>
</dbReference>
<feature type="compositionally biased region" description="Basic and acidic residues" evidence="1">
    <location>
        <begin position="1"/>
        <end position="32"/>
    </location>
</feature>
<feature type="compositionally biased region" description="Basic and acidic residues" evidence="1">
    <location>
        <begin position="241"/>
        <end position="256"/>
    </location>
</feature>
<feature type="compositionally biased region" description="Low complexity" evidence="1">
    <location>
        <begin position="192"/>
        <end position="204"/>
    </location>
</feature>
<protein>
    <submittedName>
        <fullName evidence="2">Uncharacterized protein</fullName>
    </submittedName>
</protein>
<name>A0AA88Y8T0_PINIB</name>
<dbReference type="Proteomes" id="UP001186944">
    <property type="component" value="Unassembled WGS sequence"/>
</dbReference>
<keyword evidence="3" id="KW-1185">Reference proteome</keyword>
<dbReference type="PANTHER" id="PTHR10528">
    <property type="entry name" value="AF4/FMR2 FAMILY MEMBER"/>
    <property type="match status" value="1"/>
</dbReference>